<accession>A0AAV5UT02</accession>
<dbReference type="AlphaFoldDB" id="A0AAV5UT02"/>
<protein>
    <submittedName>
        <fullName evidence="1">Uncharacterized protein</fullName>
    </submittedName>
</protein>
<dbReference type="Proteomes" id="UP001432322">
    <property type="component" value="Unassembled WGS sequence"/>
</dbReference>
<evidence type="ECO:0000313" key="1">
    <source>
        <dbReference type="EMBL" id="GMT10306.1"/>
    </source>
</evidence>
<feature type="non-terminal residue" evidence="1">
    <location>
        <position position="1"/>
    </location>
</feature>
<name>A0AAV5UT02_9BILA</name>
<sequence>SFPSPSNSTSLIVKQSSKHALTFSTPMEKPLALSKEEKEAKQKEILSGLVETNVFDDFEKMTQVSHNASNIEEAIVMMLQN</sequence>
<comment type="caution">
    <text evidence="1">The sequence shown here is derived from an EMBL/GenBank/DDBJ whole genome shotgun (WGS) entry which is preliminary data.</text>
</comment>
<evidence type="ECO:0000313" key="2">
    <source>
        <dbReference type="Proteomes" id="UP001432322"/>
    </source>
</evidence>
<dbReference type="EMBL" id="BTSY01000001">
    <property type="protein sequence ID" value="GMT10306.1"/>
    <property type="molecule type" value="Genomic_DNA"/>
</dbReference>
<keyword evidence="2" id="KW-1185">Reference proteome</keyword>
<organism evidence="1 2">
    <name type="scientific">Pristionchus fissidentatus</name>
    <dbReference type="NCBI Taxonomy" id="1538716"/>
    <lineage>
        <taxon>Eukaryota</taxon>
        <taxon>Metazoa</taxon>
        <taxon>Ecdysozoa</taxon>
        <taxon>Nematoda</taxon>
        <taxon>Chromadorea</taxon>
        <taxon>Rhabditida</taxon>
        <taxon>Rhabditina</taxon>
        <taxon>Diplogasteromorpha</taxon>
        <taxon>Diplogasteroidea</taxon>
        <taxon>Neodiplogasteridae</taxon>
        <taxon>Pristionchus</taxon>
    </lineage>
</organism>
<proteinExistence type="predicted"/>
<gene>
    <name evidence="1" type="ORF">PFISCL1PPCAC_1603</name>
</gene>
<reference evidence="1" key="1">
    <citation type="submission" date="2023-10" db="EMBL/GenBank/DDBJ databases">
        <title>Genome assembly of Pristionchus species.</title>
        <authorList>
            <person name="Yoshida K."/>
            <person name="Sommer R.J."/>
        </authorList>
    </citation>
    <scope>NUCLEOTIDE SEQUENCE</scope>
    <source>
        <strain evidence="1">RS5133</strain>
    </source>
</reference>